<comment type="caution">
    <text evidence="1">The sequence shown here is derived from an EMBL/GenBank/DDBJ whole genome shotgun (WGS) entry which is preliminary data.</text>
</comment>
<evidence type="ECO:0000313" key="1">
    <source>
        <dbReference type="EMBL" id="MBB5821903.1"/>
    </source>
</evidence>
<dbReference type="AlphaFoldDB" id="A0A7W9IKR1"/>
<reference evidence="1 2" key="1">
    <citation type="submission" date="2020-08" db="EMBL/GenBank/DDBJ databases">
        <title>Sequencing the genomes of 1000 actinobacteria strains.</title>
        <authorList>
            <person name="Klenk H.-P."/>
        </authorList>
    </citation>
    <scope>NUCLEOTIDE SEQUENCE [LARGE SCALE GENOMIC DNA]</scope>
    <source>
        <strain evidence="1 2">DSM 46887</strain>
    </source>
</reference>
<organism evidence="1 2">
    <name type="scientific">Streptosporangium becharense</name>
    <dbReference type="NCBI Taxonomy" id="1816182"/>
    <lineage>
        <taxon>Bacteria</taxon>
        <taxon>Bacillati</taxon>
        <taxon>Actinomycetota</taxon>
        <taxon>Actinomycetes</taxon>
        <taxon>Streptosporangiales</taxon>
        <taxon>Streptosporangiaceae</taxon>
        <taxon>Streptosporangium</taxon>
    </lineage>
</organism>
<dbReference type="EC" id="5.3.3.17" evidence="1"/>
<dbReference type="Gene3D" id="3.30.70.100">
    <property type="match status" value="1"/>
</dbReference>
<sequence length="120" mass="13025">MRVDIAWWDLDGSPQTVDSLREHLRDGAAEPWAGVPGLVLKLWVADRRRNRWGAVMLWEADRPADGTLPPNRAAELIGGAPAHRLRFDVEATVEGVHSLAALHGLGPALAPESPEASRSP</sequence>
<keyword evidence="2" id="KW-1185">Reference proteome</keyword>
<proteinExistence type="predicted"/>
<name>A0A7W9IKR1_9ACTN</name>
<accession>A0A7W9IKR1</accession>
<keyword evidence="1" id="KW-0413">Isomerase</keyword>
<gene>
    <name evidence="1" type="ORF">F4562_004965</name>
</gene>
<evidence type="ECO:0000313" key="2">
    <source>
        <dbReference type="Proteomes" id="UP000540685"/>
    </source>
</evidence>
<dbReference type="SUPFAM" id="SSF54909">
    <property type="entry name" value="Dimeric alpha+beta barrel"/>
    <property type="match status" value="1"/>
</dbReference>
<dbReference type="RefSeq" id="WP_184540933.1">
    <property type="nucleotide sequence ID" value="NZ_JACHMP010000001.1"/>
</dbReference>
<dbReference type="InterPro" id="IPR011008">
    <property type="entry name" value="Dimeric_a/b-barrel"/>
</dbReference>
<dbReference type="GO" id="GO:0102943">
    <property type="term" value="F:trans-2,3-dihydro-3-hydroxy-anthranilate isomerase activity"/>
    <property type="evidence" value="ECO:0007669"/>
    <property type="project" value="UniProtKB-EC"/>
</dbReference>
<protein>
    <submittedName>
        <fullName evidence="1">Trans-2,3-dihydro-3-hydroxyanthranilate isomerase</fullName>
        <ecNumber evidence="1">5.3.3.17</ecNumber>
    </submittedName>
</protein>
<dbReference type="EMBL" id="JACHMP010000001">
    <property type="protein sequence ID" value="MBB5821903.1"/>
    <property type="molecule type" value="Genomic_DNA"/>
</dbReference>
<dbReference type="Proteomes" id="UP000540685">
    <property type="component" value="Unassembled WGS sequence"/>
</dbReference>